<evidence type="ECO:0000313" key="2">
    <source>
        <dbReference type="Proteomes" id="UP001057402"/>
    </source>
</evidence>
<sequence>MDDALTRFLPLNRPDGNPCFTLLLTLVPLLTILGIVLRRGRMLPYPPGPKGLPVIGNMLMLDQMTHRGLARLAKKYGGLFHLRMGFVHMVAVQSAEHARQVLQVKDIVFSNRPATIAISYLTYNRADMVFAHYGPFWRQMRKICVIRVFSRNRAESWRSVRDEVDNMVRTVTQSLGSPVNIGELVFKLTMDITYRAAFGAVGLLSSPCGPHPSLTIELWDEIPSVDLKKGIPTYNKKKS</sequence>
<protein>
    <submittedName>
        <fullName evidence="1">Uncharacterized protein</fullName>
    </submittedName>
</protein>
<dbReference type="EMBL" id="CM042888">
    <property type="protein sequence ID" value="KAI4325445.1"/>
    <property type="molecule type" value="Genomic_DNA"/>
</dbReference>
<keyword evidence="2" id="KW-1185">Reference proteome</keyword>
<accession>A0ACB9MSY4</accession>
<proteinExistence type="predicted"/>
<comment type="caution">
    <text evidence="1">The sequence shown here is derived from an EMBL/GenBank/DDBJ whole genome shotgun (WGS) entry which is preliminary data.</text>
</comment>
<name>A0ACB9MSY4_9MYRT</name>
<evidence type="ECO:0000313" key="1">
    <source>
        <dbReference type="EMBL" id="KAI4325445.1"/>
    </source>
</evidence>
<reference evidence="2" key="1">
    <citation type="journal article" date="2023" name="Front. Plant Sci.">
        <title>Chromosomal-level genome assembly of Melastoma candidum provides insights into trichome evolution.</title>
        <authorList>
            <person name="Zhong Y."/>
            <person name="Wu W."/>
            <person name="Sun C."/>
            <person name="Zou P."/>
            <person name="Liu Y."/>
            <person name="Dai S."/>
            <person name="Zhou R."/>
        </authorList>
    </citation>
    <scope>NUCLEOTIDE SEQUENCE [LARGE SCALE GENOMIC DNA]</scope>
</reference>
<organism evidence="1 2">
    <name type="scientific">Melastoma candidum</name>
    <dbReference type="NCBI Taxonomy" id="119954"/>
    <lineage>
        <taxon>Eukaryota</taxon>
        <taxon>Viridiplantae</taxon>
        <taxon>Streptophyta</taxon>
        <taxon>Embryophyta</taxon>
        <taxon>Tracheophyta</taxon>
        <taxon>Spermatophyta</taxon>
        <taxon>Magnoliopsida</taxon>
        <taxon>eudicotyledons</taxon>
        <taxon>Gunneridae</taxon>
        <taxon>Pentapetalae</taxon>
        <taxon>rosids</taxon>
        <taxon>malvids</taxon>
        <taxon>Myrtales</taxon>
        <taxon>Melastomataceae</taxon>
        <taxon>Melastomatoideae</taxon>
        <taxon>Melastomateae</taxon>
        <taxon>Melastoma</taxon>
    </lineage>
</organism>
<gene>
    <name evidence="1" type="ORF">MLD38_030846</name>
</gene>
<dbReference type="Proteomes" id="UP001057402">
    <property type="component" value="Chromosome 9"/>
</dbReference>